<dbReference type="InterPro" id="IPR058003">
    <property type="entry name" value="Phage_gp12"/>
</dbReference>
<dbReference type="EMBL" id="KT184661">
    <property type="protein sequence ID" value="AKQ07697.1"/>
    <property type="molecule type" value="Genomic_DNA"/>
</dbReference>
<reference evidence="2 3" key="1">
    <citation type="submission" date="2015-06" db="EMBL/GenBank/DDBJ databases">
        <title>Complete genome sequence of bacteriophage vB_YenP_ISAO8 which infects Yersinia enterocolitica O:8.</title>
        <authorList>
            <person name="Leon-Velarde C.G."/>
            <person name="Kropinski A.M."/>
            <person name="Chen S."/>
        </authorList>
    </citation>
    <scope>NUCLEOTIDE SEQUENCE [LARGE SCALE GENOMIC DNA]</scope>
</reference>
<keyword evidence="3" id="KW-1185">Reference proteome</keyword>
<name>A0A0H4TJZ2_9CAUD</name>
<dbReference type="RefSeq" id="YP_009203189.1">
    <property type="nucleotide sequence ID" value="NC_028850.1"/>
</dbReference>
<evidence type="ECO:0000313" key="3">
    <source>
        <dbReference type="Proteomes" id="UP000203872"/>
    </source>
</evidence>
<accession>A0A0H4TJZ2</accession>
<feature type="region of interest" description="Disordered" evidence="1">
    <location>
        <begin position="15"/>
        <end position="35"/>
    </location>
</feature>
<dbReference type="Pfam" id="PF25675">
    <property type="entry name" value="Phage_nozzle"/>
    <property type="match status" value="2"/>
</dbReference>
<dbReference type="GeneID" id="26630250"/>
<protein>
    <submittedName>
        <fullName evidence="2">Tail tubular protein B</fullName>
    </submittedName>
</protein>
<evidence type="ECO:0000256" key="1">
    <source>
        <dbReference type="SAM" id="MobiDB-lite"/>
    </source>
</evidence>
<dbReference type="KEGG" id="vg:26630250"/>
<proteinExistence type="predicted"/>
<evidence type="ECO:0000313" key="2">
    <source>
        <dbReference type="EMBL" id="AKQ07697.1"/>
    </source>
</evidence>
<sequence length="851" mass="94801">MAGVNGRYDSVILGVSQQTPHDRRSGQMEGQDNFLSDPVRGLARRWGTKETARQNVASASLSDSVLTALAGKFMTKPFYCDGREYELIYAKQPTPETGALFCYDRLNKKFLNVQYGGGAGSLASQIKTQGISSMVNIGRFMLIGVNNHKPTYQTVQVMPTVNQARPGVIWIRQGSYSRTFSVDIRRPDGSVATVSHKTMSASYEGILDTSSCVWNKDDPGAYNKCVADITNAYNTAVTKHIAASTEDIQPDVIAQKFADKIRTQLNLGNNIAVRGAYIFFSTGANITNVTSTDGGDATYMRTIVDTVDDIDKLSPWHYNGMVMRISPKKQSDKDAFYVRATTKNGDNFGEVSWKECPGKEFRPQSAFCHAWADGTTLFIGSNPAELNAISQNKAGSPLYENSVVGDEKTSPVPYFLTGRTINYLGIFQDRLLISSGAVVFASRPGDYFNWFRATVLNVEDNDPVEMYALGSEDDVIRWDSSFDRNHILHGERNQYLLPGRSILSPKNPSIQIMGSLQGTVGSEPKSVGSYVFFTKGTTYGGSLHQIQMGASTDSNESYECSSQLDTYISGKPVQITAMISPYYTFLRLNNSLNAVWVYTYLDSMQGGERMYDSWSKWTWDPILGPCCGLSHFNDELVKFSFRRGLGGTFIVADECFVHSETSPDPYMDSMRNFGQVMAELPNWPKEITDKMYVVYGRTSEYNLLGAPYNRLAIDMPELLQPANAAKAWAGFNYDAICRTTNPFMRDRDGKTIINGRLTLSNLTLSLNNSGGVEGFVEFSGRRKQTVNFEGRILTRITNKVGRVPLVDYGVKLPVFHEVRECQVEFRALTWLPLTVSGIEWKGQYFNNLRRV</sequence>
<dbReference type="OrthoDB" id="780at10239"/>
<dbReference type="Proteomes" id="UP000203872">
    <property type="component" value="Segment"/>
</dbReference>
<dbReference type="SMR" id="A0A0H4TJZ2"/>
<organism evidence="2 3">
    <name type="scientific">Yersinia phage vB_YenP_ISAO8</name>
    <dbReference type="NCBI Taxonomy" id="1675027"/>
    <lineage>
        <taxon>Viruses</taxon>
        <taxon>Duplodnaviria</taxon>
        <taxon>Heunggongvirae</taxon>
        <taxon>Uroviricota</taxon>
        <taxon>Caudoviricetes</taxon>
        <taxon>Autographivirales</taxon>
        <taxon>Autonotataviridae</taxon>
        <taxon>Melnykvirinae</taxon>
        <taxon>Aghbyvirus</taxon>
        <taxon>Aghbyvirus ISAO8</taxon>
    </lineage>
</organism>